<accession>A0A1H1GF61</accession>
<dbReference type="STRING" id="553311.SAMN05216231_3687"/>
<dbReference type="SUPFAM" id="SSF53474">
    <property type="entry name" value="alpha/beta-Hydrolases"/>
    <property type="match status" value="1"/>
</dbReference>
<dbReference type="Proteomes" id="UP000199444">
    <property type="component" value="Unassembled WGS sequence"/>
</dbReference>
<dbReference type="GO" id="GO:0016020">
    <property type="term" value="C:membrane"/>
    <property type="evidence" value="ECO:0007669"/>
    <property type="project" value="TreeGrafter"/>
</dbReference>
<evidence type="ECO:0000313" key="2">
    <source>
        <dbReference type="EMBL" id="SDR11830.1"/>
    </source>
</evidence>
<dbReference type="EMBL" id="FNKD01000005">
    <property type="protein sequence ID" value="SDR11830.1"/>
    <property type="molecule type" value="Genomic_DNA"/>
</dbReference>
<dbReference type="PANTHER" id="PTHR43798">
    <property type="entry name" value="MONOACYLGLYCEROL LIPASE"/>
    <property type="match status" value="1"/>
</dbReference>
<dbReference type="PRINTS" id="PR00111">
    <property type="entry name" value="ABHYDROLASE"/>
</dbReference>
<evidence type="ECO:0000313" key="3">
    <source>
        <dbReference type="Proteomes" id="UP000199444"/>
    </source>
</evidence>
<evidence type="ECO:0000259" key="1">
    <source>
        <dbReference type="Pfam" id="PF00561"/>
    </source>
</evidence>
<dbReference type="RefSeq" id="WP_092494394.1">
    <property type="nucleotide sequence ID" value="NZ_FNKD01000005.1"/>
</dbReference>
<dbReference type="Gene3D" id="3.40.50.1820">
    <property type="entry name" value="alpha/beta hydrolase"/>
    <property type="match status" value="1"/>
</dbReference>
<proteinExistence type="predicted"/>
<gene>
    <name evidence="2" type="ORF">SAMN05216231_3687</name>
</gene>
<name>A0A1H1GF61_9BACI</name>
<dbReference type="Pfam" id="PF00561">
    <property type="entry name" value="Abhydrolase_1"/>
    <property type="match status" value="1"/>
</dbReference>
<dbReference type="InterPro" id="IPR050266">
    <property type="entry name" value="AB_hydrolase_sf"/>
</dbReference>
<dbReference type="InterPro" id="IPR000073">
    <property type="entry name" value="AB_hydrolase_1"/>
</dbReference>
<dbReference type="GO" id="GO:0047372">
    <property type="term" value="F:monoacylglycerol lipase activity"/>
    <property type="evidence" value="ECO:0007669"/>
    <property type="project" value="TreeGrafter"/>
</dbReference>
<dbReference type="InterPro" id="IPR029058">
    <property type="entry name" value="AB_hydrolase_fold"/>
</dbReference>
<sequence>MSNVLLNKVLLSNGEEIAYRERKGGDKNVLLVHGNMTSSVHWDLVIENLSPDFKVYAVDLRGFGESSYNKPIETIMDFSNDLKLFVDEIGLRDFSLVGWSLGGAVAQQFCADYPDYATHLFLLASASSRGYAYFETGADGLPVTSNRLETLEQVKQDGKTKVVQNAYDTKNFDLLKQTWDMLIYRKDKPNQARYEKYLADMTTQRNLAETYQVLNIFNLSNVHNGLTKGQDKIKNISIPVLIAWGDEDLVVTKQMTDELIEDYGEKATYKELTGSGHSPLIDDLDNLLELMEDFFLTSKKV</sequence>
<dbReference type="AlphaFoldDB" id="A0A1H1GF61"/>
<reference evidence="2 3" key="1">
    <citation type="submission" date="2016-10" db="EMBL/GenBank/DDBJ databases">
        <authorList>
            <person name="de Groot N.N."/>
        </authorList>
    </citation>
    <scope>NUCLEOTIDE SEQUENCE [LARGE SCALE GENOMIC DNA]</scope>
    <source>
        <strain evidence="2 3">CGMCC 1.10449</strain>
    </source>
</reference>
<protein>
    <submittedName>
        <fullName evidence="2">Pimeloyl-ACP methyl ester carboxylesterase</fullName>
    </submittedName>
</protein>
<organism evidence="2 3">
    <name type="scientific">Virgibacillus salinus</name>
    <dbReference type="NCBI Taxonomy" id="553311"/>
    <lineage>
        <taxon>Bacteria</taxon>
        <taxon>Bacillati</taxon>
        <taxon>Bacillota</taxon>
        <taxon>Bacilli</taxon>
        <taxon>Bacillales</taxon>
        <taxon>Bacillaceae</taxon>
        <taxon>Virgibacillus</taxon>
    </lineage>
</organism>
<dbReference type="GO" id="GO:0046464">
    <property type="term" value="P:acylglycerol catabolic process"/>
    <property type="evidence" value="ECO:0007669"/>
    <property type="project" value="TreeGrafter"/>
</dbReference>
<feature type="domain" description="AB hydrolase-1" evidence="1">
    <location>
        <begin position="28"/>
        <end position="283"/>
    </location>
</feature>
<dbReference type="PANTHER" id="PTHR43798:SF33">
    <property type="entry name" value="HYDROLASE, PUTATIVE (AFU_ORTHOLOGUE AFUA_2G14860)-RELATED"/>
    <property type="match status" value="1"/>
</dbReference>
<keyword evidence="3" id="KW-1185">Reference proteome</keyword>